<organism evidence="1">
    <name type="scientific">Anguilla anguilla</name>
    <name type="common">European freshwater eel</name>
    <name type="synonym">Muraena anguilla</name>
    <dbReference type="NCBI Taxonomy" id="7936"/>
    <lineage>
        <taxon>Eukaryota</taxon>
        <taxon>Metazoa</taxon>
        <taxon>Chordata</taxon>
        <taxon>Craniata</taxon>
        <taxon>Vertebrata</taxon>
        <taxon>Euteleostomi</taxon>
        <taxon>Actinopterygii</taxon>
        <taxon>Neopterygii</taxon>
        <taxon>Teleostei</taxon>
        <taxon>Anguilliformes</taxon>
        <taxon>Anguillidae</taxon>
        <taxon>Anguilla</taxon>
    </lineage>
</organism>
<evidence type="ECO:0000313" key="1">
    <source>
        <dbReference type="EMBL" id="JAH41721.1"/>
    </source>
</evidence>
<sequence>MHDINLLGKLRFQNPLVKVVYKCLTAY</sequence>
<name>A0A0E9SK72_ANGAN</name>
<accession>A0A0E9SK72</accession>
<dbReference type="AlphaFoldDB" id="A0A0E9SK72"/>
<reference evidence="1" key="1">
    <citation type="submission" date="2014-11" db="EMBL/GenBank/DDBJ databases">
        <authorList>
            <person name="Amaro Gonzalez C."/>
        </authorList>
    </citation>
    <scope>NUCLEOTIDE SEQUENCE</scope>
</reference>
<protein>
    <submittedName>
        <fullName evidence="1">Uncharacterized protein</fullName>
    </submittedName>
</protein>
<reference evidence="1" key="2">
    <citation type="journal article" date="2015" name="Fish Shellfish Immunol.">
        <title>Early steps in the European eel (Anguilla anguilla)-Vibrio vulnificus interaction in the gills: Role of the RtxA13 toxin.</title>
        <authorList>
            <person name="Callol A."/>
            <person name="Pajuelo D."/>
            <person name="Ebbesson L."/>
            <person name="Teles M."/>
            <person name="MacKenzie S."/>
            <person name="Amaro C."/>
        </authorList>
    </citation>
    <scope>NUCLEOTIDE SEQUENCE</scope>
</reference>
<proteinExistence type="predicted"/>
<dbReference type="EMBL" id="GBXM01066856">
    <property type="protein sequence ID" value="JAH41721.1"/>
    <property type="molecule type" value="Transcribed_RNA"/>
</dbReference>